<evidence type="ECO:0000313" key="4">
    <source>
        <dbReference type="Proteomes" id="UP001214638"/>
    </source>
</evidence>
<feature type="domain" description="YTH" evidence="2">
    <location>
        <begin position="25"/>
        <end position="162"/>
    </location>
</feature>
<dbReference type="GO" id="GO:0005654">
    <property type="term" value="C:nucleoplasm"/>
    <property type="evidence" value="ECO:0007669"/>
    <property type="project" value="TreeGrafter"/>
</dbReference>
<dbReference type="GO" id="GO:0003729">
    <property type="term" value="F:mRNA binding"/>
    <property type="evidence" value="ECO:0007669"/>
    <property type="project" value="TreeGrafter"/>
</dbReference>
<dbReference type="AlphaFoldDB" id="A0AAD9PKY6"/>
<keyword evidence="4" id="KW-1185">Reference proteome</keyword>
<reference evidence="3" key="1">
    <citation type="journal article" date="2023" name="Nat. Microbiol.">
        <title>Babesia duncani multi-omics identifies virulence factors and drug targets.</title>
        <authorList>
            <person name="Singh P."/>
            <person name="Lonardi S."/>
            <person name="Liang Q."/>
            <person name="Vydyam P."/>
            <person name="Khabirova E."/>
            <person name="Fang T."/>
            <person name="Gihaz S."/>
            <person name="Thekkiniath J."/>
            <person name="Munshi M."/>
            <person name="Abel S."/>
            <person name="Ciampossin L."/>
            <person name="Batugedara G."/>
            <person name="Gupta M."/>
            <person name="Lu X.M."/>
            <person name="Lenz T."/>
            <person name="Chakravarty S."/>
            <person name="Cornillot E."/>
            <person name="Hu Y."/>
            <person name="Ma W."/>
            <person name="Gonzalez L.M."/>
            <person name="Sanchez S."/>
            <person name="Estrada K."/>
            <person name="Sanchez-Flores A."/>
            <person name="Montero E."/>
            <person name="Harb O.S."/>
            <person name="Le Roch K.G."/>
            <person name="Mamoun C.B."/>
        </authorList>
    </citation>
    <scope>NUCLEOTIDE SEQUENCE</scope>
    <source>
        <strain evidence="3">WA1</strain>
    </source>
</reference>
<organism evidence="3 4">
    <name type="scientific">Babesia duncani</name>
    <dbReference type="NCBI Taxonomy" id="323732"/>
    <lineage>
        <taxon>Eukaryota</taxon>
        <taxon>Sar</taxon>
        <taxon>Alveolata</taxon>
        <taxon>Apicomplexa</taxon>
        <taxon>Aconoidasida</taxon>
        <taxon>Piroplasmida</taxon>
        <taxon>Babesiidae</taxon>
        <taxon>Babesia</taxon>
    </lineage>
</organism>
<dbReference type="EMBL" id="JALLKP010000002">
    <property type="protein sequence ID" value="KAK2196624.1"/>
    <property type="molecule type" value="Genomic_DNA"/>
</dbReference>
<evidence type="ECO:0000259" key="2">
    <source>
        <dbReference type="PROSITE" id="PS50882"/>
    </source>
</evidence>
<dbReference type="Gene3D" id="3.10.590.10">
    <property type="entry name" value="ph1033 like domains"/>
    <property type="match status" value="1"/>
</dbReference>
<comment type="caution">
    <text evidence="3">The sequence shown here is derived from an EMBL/GenBank/DDBJ whole genome shotgun (WGS) entry which is preliminary data.</text>
</comment>
<protein>
    <submittedName>
        <fullName evidence="3">Bifunctional YTH domain/YTH domain containing protein</fullName>
    </submittedName>
</protein>
<dbReference type="InterPro" id="IPR007275">
    <property type="entry name" value="YTH_domain"/>
</dbReference>
<dbReference type="PANTHER" id="PTHR12357">
    <property type="entry name" value="YTH YT521-B HOMOLOGY DOMAIN-CONTAINING"/>
    <property type="match status" value="1"/>
</dbReference>
<dbReference type="PANTHER" id="PTHR12357:SF3">
    <property type="entry name" value="YTH DOMAIN-CONTAINING PROTEIN 1"/>
    <property type="match status" value="1"/>
</dbReference>
<dbReference type="RefSeq" id="XP_067803466.1">
    <property type="nucleotide sequence ID" value="XM_067946902.1"/>
</dbReference>
<dbReference type="PROSITE" id="PS50882">
    <property type="entry name" value="YTH"/>
    <property type="match status" value="1"/>
</dbReference>
<dbReference type="GO" id="GO:0000398">
    <property type="term" value="P:mRNA splicing, via spliceosome"/>
    <property type="evidence" value="ECO:0007669"/>
    <property type="project" value="TreeGrafter"/>
</dbReference>
<dbReference type="Pfam" id="PF04146">
    <property type="entry name" value="YTH"/>
    <property type="match status" value="1"/>
</dbReference>
<gene>
    <name evidence="3" type="ORF">BdWA1_001872</name>
</gene>
<name>A0AAD9PKY6_9APIC</name>
<evidence type="ECO:0000313" key="3">
    <source>
        <dbReference type="EMBL" id="KAK2196624.1"/>
    </source>
</evidence>
<dbReference type="Proteomes" id="UP001214638">
    <property type="component" value="Unassembled WGS sequence"/>
</dbReference>
<dbReference type="InterPro" id="IPR045168">
    <property type="entry name" value="YTH_prot"/>
</dbReference>
<feature type="region of interest" description="Disordered" evidence="1">
    <location>
        <begin position="258"/>
        <end position="278"/>
    </location>
</feature>
<dbReference type="GeneID" id="94336170"/>
<dbReference type="GO" id="GO:0048024">
    <property type="term" value="P:regulation of mRNA splicing, via spliceosome"/>
    <property type="evidence" value="ECO:0007669"/>
    <property type="project" value="TreeGrafter"/>
</dbReference>
<evidence type="ECO:0000256" key="1">
    <source>
        <dbReference type="SAM" id="MobiDB-lite"/>
    </source>
</evidence>
<dbReference type="GO" id="GO:1990247">
    <property type="term" value="F:N6-methyladenosine-containing RNA reader activity"/>
    <property type="evidence" value="ECO:0007669"/>
    <property type="project" value="TreeGrafter"/>
</dbReference>
<accession>A0AAD9PKY6</accession>
<dbReference type="CDD" id="cd21134">
    <property type="entry name" value="YTH"/>
    <property type="match status" value="1"/>
</dbReference>
<sequence length="278" mass="32036">MDFYQYAHKNVPHENAIEIYESDKSRYFIVKCFSDDNIVAALKHDVWATNPNNEKAFQDLYNKGYKVVLFFSVNGSSRFMGYATIASKSGNSKITNSPFILPNGKPYTGRLFDIKWIRCQSVPFEEVEHLKNSLNKNNESVKVGRDGQAIDETCGRELCRLFEAKFMGITMTASQQQYMVLQQMIQINNQNKSFMQSPRTTEFQNPTKKGNVKVDLDLAKIATEYNPALAIFPVDLSNISYLDYIALYNNSFYYWNPPDEDDDEYGEQNEEPVDDDNE</sequence>
<dbReference type="KEGG" id="bdw:94336170"/>
<proteinExistence type="predicted"/>